<evidence type="ECO:0000313" key="12">
    <source>
        <dbReference type="EMBL" id="GMG39196.1"/>
    </source>
</evidence>
<dbReference type="CDD" id="cd21077">
    <property type="entry name" value="DBD_Rad14"/>
    <property type="match status" value="1"/>
</dbReference>
<name>A0A9W6Z0C6_AMBMO</name>
<dbReference type="PANTHER" id="PTHR10142">
    <property type="entry name" value="DNA REPAIR PROTEIN COMPLEMENTING XP-A CELLS"/>
    <property type="match status" value="1"/>
</dbReference>
<keyword evidence="9" id="KW-0539">Nucleus</keyword>
<accession>A0A9W6Z0C6</accession>
<dbReference type="InterPro" id="IPR022656">
    <property type="entry name" value="XPA_C"/>
</dbReference>
<feature type="compositionally biased region" description="Basic and acidic residues" evidence="10">
    <location>
        <begin position="1"/>
        <end position="19"/>
    </location>
</feature>
<evidence type="ECO:0000259" key="11">
    <source>
        <dbReference type="Pfam" id="PF05181"/>
    </source>
</evidence>
<dbReference type="NCBIfam" id="TIGR00598">
    <property type="entry name" value="rad14"/>
    <property type="match status" value="1"/>
</dbReference>
<comment type="caution">
    <text evidence="12">The sequence shown here is derived from an EMBL/GenBank/DDBJ whole genome shotgun (WGS) entry which is preliminary data.</text>
</comment>
<keyword evidence="8" id="KW-0234">DNA repair</keyword>
<reference evidence="12" key="1">
    <citation type="submission" date="2023-04" db="EMBL/GenBank/DDBJ databases">
        <title>Ambrosiozyma monospora NBRC 1965.</title>
        <authorList>
            <person name="Ichikawa N."/>
            <person name="Sato H."/>
            <person name="Tonouchi N."/>
        </authorList>
    </citation>
    <scope>NUCLEOTIDE SEQUENCE</scope>
    <source>
        <strain evidence="12">NBRC 1965</strain>
    </source>
</reference>
<dbReference type="EMBL" id="BSXU01002731">
    <property type="protein sequence ID" value="GMG39196.1"/>
    <property type="molecule type" value="Genomic_DNA"/>
</dbReference>
<gene>
    <name evidence="12" type="ORF">Amon01_000514100</name>
</gene>
<keyword evidence="3" id="KW-0479">Metal-binding</keyword>
<dbReference type="PANTHER" id="PTHR10142:SF0">
    <property type="entry name" value="DNA REPAIR PROTEIN COMPLEMENTING XP-A CELLS"/>
    <property type="match status" value="1"/>
</dbReference>
<dbReference type="GO" id="GO:0003684">
    <property type="term" value="F:damaged DNA binding"/>
    <property type="evidence" value="ECO:0007669"/>
    <property type="project" value="InterPro"/>
</dbReference>
<dbReference type="Proteomes" id="UP001165063">
    <property type="component" value="Unassembled WGS sequence"/>
</dbReference>
<dbReference type="OrthoDB" id="5368863at2759"/>
<keyword evidence="5" id="KW-0863">Zinc-finger</keyword>
<dbReference type="SUPFAM" id="SSF46955">
    <property type="entry name" value="Putative DNA-binding domain"/>
    <property type="match status" value="1"/>
</dbReference>
<feature type="compositionally biased region" description="Low complexity" evidence="10">
    <location>
        <begin position="114"/>
        <end position="132"/>
    </location>
</feature>
<evidence type="ECO:0000256" key="8">
    <source>
        <dbReference type="ARBA" id="ARBA00023204"/>
    </source>
</evidence>
<protein>
    <submittedName>
        <fullName evidence="12">Unnamed protein product</fullName>
    </submittedName>
</protein>
<dbReference type="GO" id="GO:0070914">
    <property type="term" value="P:UV-damage excision repair"/>
    <property type="evidence" value="ECO:0007669"/>
    <property type="project" value="TreeGrafter"/>
</dbReference>
<evidence type="ECO:0000256" key="2">
    <source>
        <dbReference type="ARBA" id="ARBA00005548"/>
    </source>
</evidence>
<organism evidence="12 13">
    <name type="scientific">Ambrosiozyma monospora</name>
    <name type="common">Yeast</name>
    <name type="synonym">Endomycopsis monosporus</name>
    <dbReference type="NCBI Taxonomy" id="43982"/>
    <lineage>
        <taxon>Eukaryota</taxon>
        <taxon>Fungi</taxon>
        <taxon>Dikarya</taxon>
        <taxon>Ascomycota</taxon>
        <taxon>Saccharomycotina</taxon>
        <taxon>Pichiomycetes</taxon>
        <taxon>Pichiales</taxon>
        <taxon>Pichiaceae</taxon>
        <taxon>Ambrosiozyma</taxon>
    </lineage>
</organism>
<keyword evidence="4" id="KW-0227">DNA damage</keyword>
<dbReference type="GO" id="GO:0006284">
    <property type="term" value="P:base-excision repair"/>
    <property type="evidence" value="ECO:0007669"/>
    <property type="project" value="TreeGrafter"/>
</dbReference>
<keyword evidence="7" id="KW-0238">DNA-binding</keyword>
<dbReference type="GO" id="GO:0000110">
    <property type="term" value="C:nucleotide-excision repair factor 1 complex"/>
    <property type="evidence" value="ECO:0007669"/>
    <property type="project" value="TreeGrafter"/>
</dbReference>
<feature type="region of interest" description="Disordered" evidence="10">
    <location>
        <begin position="197"/>
        <end position="224"/>
    </location>
</feature>
<dbReference type="InterPro" id="IPR022652">
    <property type="entry name" value="Znf_XPA_CS"/>
</dbReference>
<evidence type="ECO:0000256" key="10">
    <source>
        <dbReference type="SAM" id="MobiDB-lite"/>
    </source>
</evidence>
<evidence type="ECO:0000256" key="1">
    <source>
        <dbReference type="ARBA" id="ARBA00004123"/>
    </source>
</evidence>
<dbReference type="Gene3D" id="3.90.530.10">
    <property type="entry name" value="XPA C-terminal domain"/>
    <property type="match status" value="1"/>
</dbReference>
<dbReference type="GO" id="GO:0008270">
    <property type="term" value="F:zinc ion binding"/>
    <property type="evidence" value="ECO:0007669"/>
    <property type="project" value="UniProtKB-KW"/>
</dbReference>
<comment type="similarity">
    <text evidence="2">Belongs to the XPA family.</text>
</comment>
<feature type="compositionally biased region" description="Low complexity" evidence="10">
    <location>
        <begin position="197"/>
        <end position="217"/>
    </location>
</feature>
<keyword evidence="6" id="KW-0862">Zinc</keyword>
<evidence type="ECO:0000256" key="9">
    <source>
        <dbReference type="ARBA" id="ARBA00023242"/>
    </source>
</evidence>
<keyword evidence="13" id="KW-1185">Reference proteome</keyword>
<proteinExistence type="inferred from homology"/>
<evidence type="ECO:0000256" key="7">
    <source>
        <dbReference type="ARBA" id="ARBA00023125"/>
    </source>
</evidence>
<dbReference type="InterPro" id="IPR009061">
    <property type="entry name" value="DNA-bd_dom_put_sf"/>
</dbReference>
<feature type="compositionally biased region" description="Basic and acidic residues" evidence="10">
    <location>
        <begin position="154"/>
        <end position="164"/>
    </location>
</feature>
<evidence type="ECO:0000313" key="13">
    <source>
        <dbReference type="Proteomes" id="UP001165063"/>
    </source>
</evidence>
<dbReference type="InterPro" id="IPR000465">
    <property type="entry name" value="XPA/RAD14"/>
</dbReference>
<sequence>MERQRQIISNREKALERIRQRQSQIKKTSTTSSTNVQVPTTTASSASVVSSSTAADSKRPGVLPTNSQSKRPRIELTPEQKALIERNRQRAIERREQKLRQSQSQQQPGSLPDASSTSSATVPSSKATTSASNSMLKADGVRLTPTTMESNQAEESKTRKRKYDDKPMFKMSDYIEYDFSKMTDTYGGFLSTEDSTGASLTNNAGSGSNSGQGPAQGESFEEWKRKQEQAKLKLSMAPPPLDIANAPRCQECDSIELDQQYLQIFKCKVCKSCIKAKPDRYSLLTKTECKQDYFLTESELEDHTLFHRIIKENPHSGIFSKMQLFLRFQIEEFAIKKWGSIEKLDEEWLRREKMRVKRRDDRFNKKLGEMRKKLRAEELTRRLRGSRDKKHVHDWNEPVACGGDDQPGLFKKRCKDCGVEMEEIVF</sequence>
<feature type="region of interest" description="Disordered" evidence="10">
    <location>
        <begin position="95"/>
        <end position="164"/>
    </location>
</feature>
<dbReference type="InterPro" id="IPR037129">
    <property type="entry name" value="XPA_sf"/>
</dbReference>
<dbReference type="GO" id="GO:0000715">
    <property type="term" value="P:nucleotide-excision repair, DNA damage recognition"/>
    <property type="evidence" value="ECO:0007669"/>
    <property type="project" value="TreeGrafter"/>
</dbReference>
<evidence type="ECO:0000256" key="3">
    <source>
        <dbReference type="ARBA" id="ARBA00022723"/>
    </source>
</evidence>
<feature type="region of interest" description="Disordered" evidence="10">
    <location>
        <begin position="1"/>
        <end position="83"/>
    </location>
</feature>
<evidence type="ECO:0000256" key="6">
    <source>
        <dbReference type="ARBA" id="ARBA00022833"/>
    </source>
</evidence>
<dbReference type="Pfam" id="PF05181">
    <property type="entry name" value="XPA_C"/>
    <property type="match status" value="1"/>
</dbReference>
<dbReference type="GO" id="GO:1901255">
    <property type="term" value="P:nucleotide-excision repair involved in interstrand cross-link repair"/>
    <property type="evidence" value="ECO:0007669"/>
    <property type="project" value="TreeGrafter"/>
</dbReference>
<feature type="compositionally biased region" description="Basic and acidic residues" evidence="10">
    <location>
        <begin position="72"/>
        <end position="83"/>
    </location>
</feature>
<feature type="compositionally biased region" description="Low complexity" evidence="10">
    <location>
        <begin position="21"/>
        <end position="55"/>
    </location>
</feature>
<evidence type="ECO:0000256" key="5">
    <source>
        <dbReference type="ARBA" id="ARBA00022771"/>
    </source>
</evidence>
<feature type="domain" description="XPA C-terminal" evidence="11">
    <location>
        <begin position="280"/>
        <end position="330"/>
    </location>
</feature>
<comment type="subcellular location">
    <subcellularLocation>
        <location evidence="1">Nucleus</location>
    </subcellularLocation>
</comment>
<feature type="compositionally biased region" description="Polar residues" evidence="10">
    <location>
        <begin position="144"/>
        <end position="153"/>
    </location>
</feature>
<dbReference type="Pfam" id="PF01286">
    <property type="entry name" value="XPA_N"/>
    <property type="match status" value="1"/>
</dbReference>
<evidence type="ECO:0000256" key="4">
    <source>
        <dbReference type="ARBA" id="ARBA00022763"/>
    </source>
</evidence>
<dbReference type="AlphaFoldDB" id="A0A9W6Z0C6"/>